<proteinExistence type="predicted"/>
<evidence type="ECO:0000256" key="6">
    <source>
        <dbReference type="SAM" id="MobiDB-lite"/>
    </source>
</evidence>
<feature type="region of interest" description="Disordered" evidence="6">
    <location>
        <begin position="409"/>
        <end position="435"/>
    </location>
</feature>
<reference evidence="8" key="1">
    <citation type="submission" date="2021-12" db="EMBL/GenBank/DDBJ databases">
        <authorList>
            <person name="King R."/>
        </authorList>
    </citation>
    <scope>NUCLEOTIDE SEQUENCE</scope>
</reference>
<evidence type="ECO:0000313" key="9">
    <source>
        <dbReference type="Proteomes" id="UP001152759"/>
    </source>
</evidence>
<keyword evidence="4" id="KW-0804">Transcription</keyword>
<evidence type="ECO:0000256" key="3">
    <source>
        <dbReference type="ARBA" id="ARBA00023125"/>
    </source>
</evidence>
<keyword evidence="2" id="KW-0805">Transcription regulation</keyword>
<keyword evidence="9" id="KW-1185">Reference proteome</keyword>
<dbReference type="PANTHER" id="PTHR11988">
    <property type="entry name" value="THYROTROPH EMBRYONIC FACTOR RELATED"/>
    <property type="match status" value="1"/>
</dbReference>
<keyword evidence="3" id="KW-0238">DNA-binding</keyword>
<dbReference type="SMART" id="SM00338">
    <property type="entry name" value="BRLZ"/>
    <property type="match status" value="1"/>
</dbReference>
<dbReference type="CDD" id="cd14695">
    <property type="entry name" value="bZIP_HLF"/>
    <property type="match status" value="1"/>
</dbReference>
<feature type="compositionally biased region" description="Polar residues" evidence="6">
    <location>
        <begin position="299"/>
        <end position="311"/>
    </location>
</feature>
<evidence type="ECO:0000259" key="7">
    <source>
        <dbReference type="PROSITE" id="PS50217"/>
    </source>
</evidence>
<feature type="domain" description="BZIP" evidence="7">
    <location>
        <begin position="434"/>
        <end position="497"/>
    </location>
</feature>
<dbReference type="InterPro" id="IPR046347">
    <property type="entry name" value="bZIP_sf"/>
</dbReference>
<dbReference type="GO" id="GO:0000978">
    <property type="term" value="F:RNA polymerase II cis-regulatory region sequence-specific DNA binding"/>
    <property type="evidence" value="ECO:0007669"/>
    <property type="project" value="TreeGrafter"/>
</dbReference>
<name>A0A9P0CDS9_BEMTA</name>
<keyword evidence="5" id="KW-0539">Nucleus</keyword>
<dbReference type="Gene3D" id="1.20.5.170">
    <property type="match status" value="1"/>
</dbReference>
<dbReference type="GO" id="GO:0000981">
    <property type="term" value="F:DNA-binding transcription factor activity, RNA polymerase II-specific"/>
    <property type="evidence" value="ECO:0007669"/>
    <property type="project" value="TreeGrafter"/>
</dbReference>
<feature type="region of interest" description="Disordered" evidence="6">
    <location>
        <begin position="65"/>
        <end position="116"/>
    </location>
</feature>
<dbReference type="EMBL" id="OU963866">
    <property type="protein sequence ID" value="CAH0772649.1"/>
    <property type="molecule type" value="Genomic_DNA"/>
</dbReference>
<dbReference type="Proteomes" id="UP001152759">
    <property type="component" value="Chromosome 5"/>
</dbReference>
<feature type="compositionally biased region" description="Low complexity" evidence="6">
    <location>
        <begin position="312"/>
        <end position="326"/>
    </location>
</feature>
<dbReference type="InterPro" id="IPR040223">
    <property type="entry name" value="PAR_bZIP"/>
</dbReference>
<dbReference type="InterPro" id="IPR004827">
    <property type="entry name" value="bZIP"/>
</dbReference>
<comment type="subcellular location">
    <subcellularLocation>
        <location evidence="1">Nucleus</location>
    </subcellularLocation>
</comment>
<dbReference type="GO" id="GO:0005634">
    <property type="term" value="C:nucleus"/>
    <property type="evidence" value="ECO:0007669"/>
    <property type="project" value="UniProtKB-SubCell"/>
</dbReference>
<evidence type="ECO:0000256" key="2">
    <source>
        <dbReference type="ARBA" id="ARBA00023015"/>
    </source>
</evidence>
<feature type="region of interest" description="Disordered" evidence="6">
    <location>
        <begin position="224"/>
        <end position="326"/>
    </location>
</feature>
<evidence type="ECO:0000256" key="4">
    <source>
        <dbReference type="ARBA" id="ARBA00023163"/>
    </source>
</evidence>
<gene>
    <name evidence="8" type="ORF">BEMITA_LOCUS9232</name>
</gene>
<feature type="compositionally biased region" description="Low complexity" evidence="6">
    <location>
        <begin position="91"/>
        <end position="101"/>
    </location>
</feature>
<dbReference type="AlphaFoldDB" id="A0A9P0CDS9"/>
<organism evidence="8 9">
    <name type="scientific">Bemisia tabaci</name>
    <name type="common">Sweetpotato whitefly</name>
    <name type="synonym">Aleurodes tabaci</name>
    <dbReference type="NCBI Taxonomy" id="7038"/>
    <lineage>
        <taxon>Eukaryota</taxon>
        <taxon>Metazoa</taxon>
        <taxon>Ecdysozoa</taxon>
        <taxon>Arthropoda</taxon>
        <taxon>Hexapoda</taxon>
        <taxon>Insecta</taxon>
        <taxon>Pterygota</taxon>
        <taxon>Neoptera</taxon>
        <taxon>Paraneoptera</taxon>
        <taxon>Hemiptera</taxon>
        <taxon>Sternorrhyncha</taxon>
        <taxon>Aleyrodoidea</taxon>
        <taxon>Aleyrodidae</taxon>
        <taxon>Aleyrodinae</taxon>
        <taxon>Bemisia</taxon>
    </lineage>
</organism>
<protein>
    <recommendedName>
        <fullName evidence="7">BZIP domain-containing protein</fullName>
    </recommendedName>
</protein>
<dbReference type="PANTHER" id="PTHR11988:SF27">
    <property type="entry name" value="GH27708P"/>
    <property type="match status" value="1"/>
</dbReference>
<accession>A0A9P0CDS9</accession>
<evidence type="ECO:0000256" key="1">
    <source>
        <dbReference type="ARBA" id="ARBA00004123"/>
    </source>
</evidence>
<evidence type="ECO:0000313" key="8">
    <source>
        <dbReference type="EMBL" id="CAH0772649.1"/>
    </source>
</evidence>
<evidence type="ECO:0000256" key="5">
    <source>
        <dbReference type="ARBA" id="ARBA00023242"/>
    </source>
</evidence>
<dbReference type="SUPFAM" id="SSF57959">
    <property type="entry name" value="Leucine zipper domain"/>
    <property type="match status" value="1"/>
</dbReference>
<dbReference type="KEGG" id="btab:109037533"/>
<dbReference type="PROSITE" id="PS50217">
    <property type="entry name" value="BZIP"/>
    <property type="match status" value="1"/>
</dbReference>
<dbReference type="Pfam" id="PF07716">
    <property type="entry name" value="bZIP_2"/>
    <property type="match status" value="1"/>
</dbReference>
<sequence length="501" mass="56378">MKKHLLHHIQVEDCKSRESNMAEVLNMSVNLSYTNFNNNALDLRKRGRESPEGLACPPKRFKFYAKDDGLSPPKTISPATSPGILTPSPPSSLDYSRSSTPIQRLDSSRSSPPIQRVDYKPKVHAPVLWPHPSNGYAVNHLGVFAEQRPAPIIPSDLHARYSEFFDYAKNKFSIRSQREQRHIEECRRLEEYRRRSAYQMAPPARLSPTETPFGMLNLNVQLNRSNSLSPGSPVDHRLLSPNQIMRPRSAENPARSPMTYPLEPKPIRPQPRVAETYSRTRGPHSQDRVSPVSMARADSSLSGKASPLSQPSSVDVSESSSEGLKSLSGDSTAGLIGLYLDQVHPALSLTDKIINAGVTGKPTRPFKAYPKDPLFLATSLAAIDPEEFRYSQQDYYEFREKMLSLSRHGAGQSYPKMKRSGSPSTEAEGEGTKDAQYWERRRKNNEAAKRSRDARKAKEDEIAIRAAYLENQNRLLTAEIRHLRFVTDQLKRLAEERAYSG</sequence>